<evidence type="ECO:0000256" key="2">
    <source>
        <dbReference type="ARBA" id="ARBA00022630"/>
    </source>
</evidence>
<dbReference type="SUPFAM" id="SSF55424">
    <property type="entry name" value="FAD/NAD-linked reductases, dimerisation (C-terminal) domain"/>
    <property type="match status" value="1"/>
</dbReference>
<comment type="caution">
    <text evidence="7">The sequence shown here is derived from an EMBL/GenBank/DDBJ whole genome shotgun (WGS) entry which is preliminary data.</text>
</comment>
<protein>
    <submittedName>
        <fullName evidence="7">Ferredoxin</fullName>
    </submittedName>
</protein>
<dbReference type="RefSeq" id="WP_164325302.1">
    <property type="nucleotide sequence ID" value="NZ_BMNG01000006.1"/>
</dbReference>
<evidence type="ECO:0000313" key="8">
    <source>
        <dbReference type="Proteomes" id="UP000656881"/>
    </source>
</evidence>
<comment type="cofactor">
    <cofactor evidence="1">
        <name>FAD</name>
        <dbReference type="ChEBI" id="CHEBI:57692"/>
    </cofactor>
</comment>
<dbReference type="InterPro" id="IPR050446">
    <property type="entry name" value="FAD-oxidoreductase/Apoptosis"/>
</dbReference>
<dbReference type="PRINTS" id="PR00368">
    <property type="entry name" value="FADPNR"/>
</dbReference>
<feature type="domain" description="FAD/NAD(P)-binding" evidence="5">
    <location>
        <begin position="8"/>
        <end position="313"/>
    </location>
</feature>
<gene>
    <name evidence="7" type="ORF">GCM10012286_30180</name>
</gene>
<dbReference type="InterPro" id="IPR036188">
    <property type="entry name" value="FAD/NAD-bd_sf"/>
</dbReference>
<keyword evidence="2" id="KW-0285">Flavoprotein</keyword>
<proteinExistence type="predicted"/>
<evidence type="ECO:0000259" key="5">
    <source>
        <dbReference type="Pfam" id="PF07992"/>
    </source>
</evidence>
<evidence type="ECO:0000256" key="4">
    <source>
        <dbReference type="ARBA" id="ARBA00023002"/>
    </source>
</evidence>
<evidence type="ECO:0000313" key="7">
    <source>
        <dbReference type="EMBL" id="GGO44307.1"/>
    </source>
</evidence>
<dbReference type="Gene3D" id="3.50.50.60">
    <property type="entry name" value="FAD/NAD(P)-binding domain"/>
    <property type="match status" value="2"/>
</dbReference>
<accession>A0ABQ2LY92</accession>
<dbReference type="Pfam" id="PF07992">
    <property type="entry name" value="Pyr_redox_2"/>
    <property type="match status" value="1"/>
</dbReference>
<name>A0ABQ2LY92_9ACTN</name>
<dbReference type="InterPro" id="IPR028202">
    <property type="entry name" value="Reductase_C"/>
</dbReference>
<dbReference type="SUPFAM" id="SSF51905">
    <property type="entry name" value="FAD/NAD(P)-binding domain"/>
    <property type="match status" value="2"/>
</dbReference>
<dbReference type="Proteomes" id="UP000656881">
    <property type="component" value="Unassembled WGS sequence"/>
</dbReference>
<reference evidence="8" key="1">
    <citation type="journal article" date="2019" name="Int. J. Syst. Evol. Microbiol.">
        <title>The Global Catalogue of Microorganisms (GCM) 10K type strain sequencing project: providing services to taxonomists for standard genome sequencing and annotation.</title>
        <authorList>
            <consortium name="The Broad Institute Genomics Platform"/>
            <consortium name="The Broad Institute Genome Sequencing Center for Infectious Disease"/>
            <person name="Wu L."/>
            <person name="Ma J."/>
        </authorList>
    </citation>
    <scope>NUCLEOTIDE SEQUENCE [LARGE SCALE GENOMIC DNA]</scope>
    <source>
        <strain evidence="8">CGMCC 4.7349</strain>
    </source>
</reference>
<evidence type="ECO:0000256" key="3">
    <source>
        <dbReference type="ARBA" id="ARBA00022827"/>
    </source>
</evidence>
<dbReference type="PRINTS" id="PR00411">
    <property type="entry name" value="PNDRDTASEI"/>
</dbReference>
<sequence length="420" mass="45185">MVDADQTFVIVGGGLAGAKAAETLRSEGFTGRVILIGDERDHPYERPPLSKGYLLGKEERDSVFVHEPGWYAQADVELHLGQTVVAIDRAAHTVRLGDGTVIRYDKLLLATGAEPRRLDVPGTDLAGVHHLRRLAHADRLRHVLAALGRDNGHLVIAGAGWIGLEVAAAAREYGAEVTVVEPEPTPLHSVLGPEVGQVFADLHAAHGVRFHFGARLTEITGQDGMVLAARTDDGEEHPAHDVLAAIGAAPRTALAESAGLVLADRAHGGGIAVDASLRTSDPDIYAAGDVAAVDHRLFETRLRVEHWANALNGGPAAARAMLGKDVRYDRVPYFFSDQYDLGMEYSGWAPPGSYDQVVIRGDAAKREFIAFWLREGQVLAGMNVNVWDVTEPVQRLIREGTHPDVEALADPTKPLESLFG</sequence>
<keyword evidence="8" id="KW-1185">Reference proteome</keyword>
<organism evidence="7 8">
    <name type="scientific">Streptomyces lasiicapitis</name>
    <dbReference type="NCBI Taxonomy" id="1923961"/>
    <lineage>
        <taxon>Bacteria</taxon>
        <taxon>Bacillati</taxon>
        <taxon>Actinomycetota</taxon>
        <taxon>Actinomycetes</taxon>
        <taxon>Kitasatosporales</taxon>
        <taxon>Streptomycetaceae</taxon>
        <taxon>Streptomyces</taxon>
    </lineage>
</organism>
<dbReference type="PANTHER" id="PTHR43557:SF2">
    <property type="entry name" value="RIESKE DOMAIN-CONTAINING PROTEIN-RELATED"/>
    <property type="match status" value="1"/>
</dbReference>
<dbReference type="InterPro" id="IPR023753">
    <property type="entry name" value="FAD/NAD-binding_dom"/>
</dbReference>
<dbReference type="PANTHER" id="PTHR43557">
    <property type="entry name" value="APOPTOSIS-INDUCING FACTOR 1"/>
    <property type="match status" value="1"/>
</dbReference>
<keyword evidence="3" id="KW-0274">FAD</keyword>
<dbReference type="EMBL" id="BMNG01000006">
    <property type="protein sequence ID" value="GGO44307.1"/>
    <property type="molecule type" value="Genomic_DNA"/>
</dbReference>
<evidence type="ECO:0000256" key="1">
    <source>
        <dbReference type="ARBA" id="ARBA00001974"/>
    </source>
</evidence>
<dbReference type="Gene3D" id="3.30.390.30">
    <property type="match status" value="1"/>
</dbReference>
<evidence type="ECO:0000259" key="6">
    <source>
        <dbReference type="Pfam" id="PF14759"/>
    </source>
</evidence>
<dbReference type="Pfam" id="PF14759">
    <property type="entry name" value="Reductase_C"/>
    <property type="match status" value="1"/>
</dbReference>
<keyword evidence="4" id="KW-0560">Oxidoreductase</keyword>
<dbReference type="InterPro" id="IPR016156">
    <property type="entry name" value="FAD/NAD-linked_Rdtase_dimer_sf"/>
</dbReference>
<feature type="domain" description="Reductase C-terminal" evidence="6">
    <location>
        <begin position="333"/>
        <end position="418"/>
    </location>
</feature>